<organism evidence="5 6">
    <name type="scientific">Geobacter benzoatilyticus</name>
    <dbReference type="NCBI Taxonomy" id="2815309"/>
    <lineage>
        <taxon>Bacteria</taxon>
        <taxon>Pseudomonadati</taxon>
        <taxon>Thermodesulfobacteriota</taxon>
        <taxon>Desulfuromonadia</taxon>
        <taxon>Geobacterales</taxon>
        <taxon>Geobacteraceae</taxon>
        <taxon>Geobacter</taxon>
    </lineage>
</organism>
<name>A0ABX7Q5S5_9BACT</name>
<evidence type="ECO:0000313" key="5">
    <source>
        <dbReference type="EMBL" id="QSV46547.1"/>
    </source>
</evidence>
<comment type="similarity">
    <text evidence="1">Belongs to the peptidase A31 family.</text>
</comment>
<protein>
    <submittedName>
        <fullName evidence="5">Hydrogenase maturation protease</fullName>
    </submittedName>
</protein>
<dbReference type="PANTHER" id="PTHR30302">
    <property type="entry name" value="HYDROGENASE 1 MATURATION PROTEASE"/>
    <property type="match status" value="1"/>
</dbReference>
<dbReference type="InterPro" id="IPR023430">
    <property type="entry name" value="Pept_HybD-like_dom_sf"/>
</dbReference>
<dbReference type="GO" id="GO:0008233">
    <property type="term" value="F:peptidase activity"/>
    <property type="evidence" value="ECO:0007669"/>
    <property type="project" value="UniProtKB-KW"/>
</dbReference>
<dbReference type="CDD" id="cd00518">
    <property type="entry name" value="H2MP"/>
    <property type="match status" value="1"/>
</dbReference>
<dbReference type="NCBIfam" id="TIGR00072">
    <property type="entry name" value="hydrog_prot"/>
    <property type="match status" value="1"/>
</dbReference>
<keyword evidence="3" id="KW-0064">Aspartyl protease</keyword>
<evidence type="ECO:0000313" key="6">
    <source>
        <dbReference type="Proteomes" id="UP000663651"/>
    </source>
</evidence>
<dbReference type="InterPro" id="IPR000671">
    <property type="entry name" value="Peptidase_A31"/>
</dbReference>
<dbReference type="SUPFAM" id="SSF53163">
    <property type="entry name" value="HybD-like"/>
    <property type="match status" value="1"/>
</dbReference>
<dbReference type="RefSeq" id="WP_207164326.1">
    <property type="nucleotide sequence ID" value="NZ_CP071382.1"/>
</dbReference>
<proteinExistence type="inferred from homology"/>
<dbReference type="Gene3D" id="3.40.50.1450">
    <property type="entry name" value="HybD-like"/>
    <property type="match status" value="1"/>
</dbReference>
<keyword evidence="4" id="KW-0378">Hydrolase</keyword>
<keyword evidence="2 5" id="KW-0645">Protease</keyword>
<accession>A0ABX7Q5S5</accession>
<dbReference type="Pfam" id="PF01750">
    <property type="entry name" value="HycI"/>
    <property type="match status" value="1"/>
</dbReference>
<dbReference type="PRINTS" id="PR00446">
    <property type="entry name" value="HYDRGNUPTAKE"/>
</dbReference>
<sequence length="173" mass="18452">MRKPVPSEPQNPVTPGKVVVVCVGNDLVADDAVGFEVYRKLTESPLPPGVTLHYAAVGGIALLDYLTDEDSAMIVVDAVQFGAPTGTIHRLRWDELPDLGPGAISAHFIGLKETIDIGRLLYPERLPSTVTLVGIEGCCFNRTRSAMSPEVAAAIEPAVASVREHLQSLQQGI</sequence>
<evidence type="ECO:0000256" key="3">
    <source>
        <dbReference type="ARBA" id="ARBA00022750"/>
    </source>
</evidence>
<gene>
    <name evidence="5" type="ORF">JZM60_04520</name>
</gene>
<dbReference type="PANTHER" id="PTHR30302:SF1">
    <property type="entry name" value="HYDROGENASE 2 MATURATION PROTEASE"/>
    <property type="match status" value="1"/>
</dbReference>
<evidence type="ECO:0000256" key="2">
    <source>
        <dbReference type="ARBA" id="ARBA00022670"/>
    </source>
</evidence>
<dbReference type="EMBL" id="CP071382">
    <property type="protein sequence ID" value="QSV46547.1"/>
    <property type="molecule type" value="Genomic_DNA"/>
</dbReference>
<keyword evidence="6" id="KW-1185">Reference proteome</keyword>
<evidence type="ECO:0000256" key="1">
    <source>
        <dbReference type="ARBA" id="ARBA00006814"/>
    </source>
</evidence>
<reference evidence="5 6" key="1">
    <citation type="submission" date="2021-03" db="EMBL/GenBank/DDBJ databases">
        <title>Geobacter metallireducens gen. nov. sp. nov., a microorganism capable of coupling the complete oxidation of organic compounds to the reduction of iron and other metals.</title>
        <authorList>
            <person name="Li Y."/>
        </authorList>
    </citation>
    <scope>NUCLEOTIDE SEQUENCE [LARGE SCALE GENOMIC DNA]</scope>
    <source>
        <strain evidence="5 6">Jerry-YX</strain>
    </source>
</reference>
<dbReference type="GO" id="GO:0006508">
    <property type="term" value="P:proteolysis"/>
    <property type="evidence" value="ECO:0007669"/>
    <property type="project" value="UniProtKB-KW"/>
</dbReference>
<dbReference type="Proteomes" id="UP000663651">
    <property type="component" value="Chromosome"/>
</dbReference>
<evidence type="ECO:0000256" key="4">
    <source>
        <dbReference type="ARBA" id="ARBA00022801"/>
    </source>
</evidence>